<gene>
    <name evidence="3" type="primary">BnaC09g21690D</name>
    <name evidence="3" type="ORF">GSBRNA2T00067369001</name>
</gene>
<evidence type="ECO:0000313" key="3">
    <source>
        <dbReference type="EMBL" id="CDY39175.1"/>
    </source>
</evidence>
<dbReference type="GO" id="GO:0005634">
    <property type="term" value="C:nucleus"/>
    <property type="evidence" value="ECO:0007669"/>
    <property type="project" value="UniProtKB-SubCell"/>
</dbReference>
<comment type="subcellular location">
    <subcellularLocation>
        <location evidence="1">Nucleus</location>
    </subcellularLocation>
</comment>
<dbReference type="PANTHER" id="PTHR13489">
    <property type="entry name" value="MINI-CHROMOSOME MAINTENANCE COMPLEX-BINDING PROTEIN"/>
    <property type="match status" value="1"/>
</dbReference>
<dbReference type="AlphaFoldDB" id="A0A078HL19"/>
<dbReference type="Proteomes" id="UP000028999">
    <property type="component" value="Unassembled WGS sequence"/>
</dbReference>
<name>A0A078HL19_BRANA</name>
<evidence type="ECO:0000313" key="4">
    <source>
        <dbReference type="Proteomes" id="UP000028999"/>
    </source>
</evidence>
<evidence type="ECO:0000256" key="1">
    <source>
        <dbReference type="ARBA" id="ARBA00004123"/>
    </source>
</evidence>
<sequence length="287" mass="32434">MDGHVSVLRIKKEKSLIRDILSSPLPHFPSIASQSFRRHQRTSLQLLFLPQISSCATNTSGGSILEKKKKVHDFIKRASSRLDPLSPFESFRRYTKNDLSVYLEPGRGDRLSSSLKQHIRKLLKVPILDSSSIKWVQPNTLVRFRGMIQDMLGNEFYAGAYKVPGQNQWTECSSVELKNRFLDLTGQKQGETCRVDEAGLNGSPSLSWTVSWSNSSEEATPRFSSARRPTISATLTPTTTLKYDKDTCMCIVCYDDVYLLLLLLGCQRYLNMITLDCNVGSRTKPMD</sequence>
<organism evidence="3 4">
    <name type="scientific">Brassica napus</name>
    <name type="common">Rape</name>
    <dbReference type="NCBI Taxonomy" id="3708"/>
    <lineage>
        <taxon>Eukaryota</taxon>
        <taxon>Viridiplantae</taxon>
        <taxon>Streptophyta</taxon>
        <taxon>Embryophyta</taxon>
        <taxon>Tracheophyta</taxon>
        <taxon>Spermatophyta</taxon>
        <taxon>Magnoliopsida</taxon>
        <taxon>eudicotyledons</taxon>
        <taxon>Gunneridae</taxon>
        <taxon>Pentapetalae</taxon>
        <taxon>rosids</taxon>
        <taxon>malvids</taxon>
        <taxon>Brassicales</taxon>
        <taxon>Brassicaceae</taxon>
        <taxon>Brassiceae</taxon>
        <taxon>Brassica</taxon>
    </lineage>
</organism>
<keyword evidence="4" id="KW-1185">Reference proteome</keyword>
<keyword evidence="2" id="KW-0539">Nucleus</keyword>
<dbReference type="OMA" id="MIFAPYS"/>
<dbReference type="PaxDb" id="3708-A0A078HL19"/>
<dbReference type="InterPro" id="IPR019140">
    <property type="entry name" value="MCM_complex-bd"/>
</dbReference>
<proteinExistence type="predicted"/>
<dbReference type="EMBL" id="LK032442">
    <property type="protein sequence ID" value="CDY39175.1"/>
    <property type="molecule type" value="Genomic_DNA"/>
</dbReference>
<dbReference type="STRING" id="3708.A0A078HL19"/>
<accession>A0A078HL19</accession>
<reference evidence="3 4" key="1">
    <citation type="journal article" date="2014" name="Science">
        <title>Plant genetics. Early allopolyploid evolution in the post-Neolithic Brassica napus oilseed genome.</title>
        <authorList>
            <person name="Chalhoub B."/>
            <person name="Denoeud F."/>
            <person name="Liu S."/>
            <person name="Parkin I.A."/>
            <person name="Tang H."/>
            <person name="Wang X."/>
            <person name="Chiquet J."/>
            <person name="Belcram H."/>
            <person name="Tong C."/>
            <person name="Samans B."/>
            <person name="Correa M."/>
            <person name="Da Silva C."/>
            <person name="Just J."/>
            <person name="Falentin C."/>
            <person name="Koh C.S."/>
            <person name="Le Clainche I."/>
            <person name="Bernard M."/>
            <person name="Bento P."/>
            <person name="Noel B."/>
            <person name="Labadie K."/>
            <person name="Alberti A."/>
            <person name="Charles M."/>
            <person name="Arnaud D."/>
            <person name="Guo H."/>
            <person name="Daviaud C."/>
            <person name="Alamery S."/>
            <person name="Jabbari K."/>
            <person name="Zhao M."/>
            <person name="Edger P.P."/>
            <person name="Chelaifa H."/>
            <person name="Tack D."/>
            <person name="Lassalle G."/>
            <person name="Mestiri I."/>
            <person name="Schnel N."/>
            <person name="Le Paslier M.C."/>
            <person name="Fan G."/>
            <person name="Renault V."/>
            <person name="Bayer P.E."/>
            <person name="Golicz A.A."/>
            <person name="Manoli S."/>
            <person name="Lee T.H."/>
            <person name="Thi V.H."/>
            <person name="Chalabi S."/>
            <person name="Hu Q."/>
            <person name="Fan C."/>
            <person name="Tollenaere R."/>
            <person name="Lu Y."/>
            <person name="Battail C."/>
            <person name="Shen J."/>
            <person name="Sidebottom C.H."/>
            <person name="Wang X."/>
            <person name="Canaguier A."/>
            <person name="Chauveau A."/>
            <person name="Berard A."/>
            <person name="Deniot G."/>
            <person name="Guan M."/>
            <person name="Liu Z."/>
            <person name="Sun F."/>
            <person name="Lim Y.P."/>
            <person name="Lyons E."/>
            <person name="Town C.D."/>
            <person name="Bancroft I."/>
            <person name="Wang X."/>
            <person name="Meng J."/>
            <person name="Ma J."/>
            <person name="Pires J.C."/>
            <person name="King G.J."/>
            <person name="Brunel D."/>
            <person name="Delourme R."/>
            <person name="Renard M."/>
            <person name="Aury J.M."/>
            <person name="Adams K.L."/>
            <person name="Batley J."/>
            <person name="Snowdon R.J."/>
            <person name="Tost J."/>
            <person name="Edwards D."/>
            <person name="Zhou Y."/>
            <person name="Hua W."/>
            <person name="Sharpe A.G."/>
            <person name="Paterson A.H."/>
            <person name="Guan C."/>
            <person name="Wincker P."/>
        </authorList>
    </citation>
    <scope>NUCLEOTIDE SEQUENCE [LARGE SCALE GENOMIC DNA]</scope>
    <source>
        <strain evidence="4">cv. Darmor-bzh</strain>
    </source>
</reference>
<dbReference type="Pfam" id="PF09739">
    <property type="entry name" value="MCM_bind"/>
    <property type="match status" value="1"/>
</dbReference>
<dbReference type="Gramene" id="CDY39175">
    <property type="protein sequence ID" value="CDY39175"/>
    <property type="gene ID" value="GSBRNA2T00067369001"/>
</dbReference>
<protein>
    <submittedName>
        <fullName evidence="3">BnaC09g21690D protein</fullName>
    </submittedName>
</protein>
<evidence type="ECO:0000256" key="2">
    <source>
        <dbReference type="ARBA" id="ARBA00023242"/>
    </source>
</evidence>
<dbReference type="PANTHER" id="PTHR13489:SF0">
    <property type="entry name" value="MINI-CHROMOSOME MAINTENANCE COMPLEX-BINDING PROTEIN"/>
    <property type="match status" value="1"/>
</dbReference>